<protein>
    <recommendedName>
        <fullName evidence="5">Succinylglutamate desuccinylase/Aspartoacylase catalytic domain-containing protein</fullName>
    </recommendedName>
</protein>
<accession>A0A444VIN1</accession>
<dbReference type="RefSeq" id="WP_129655622.1">
    <property type="nucleotide sequence ID" value="NZ_ML142913.1"/>
</dbReference>
<dbReference type="Proteomes" id="UP000290261">
    <property type="component" value="Unassembled WGS sequence"/>
</dbReference>
<evidence type="ECO:0000256" key="1">
    <source>
        <dbReference type="ARBA" id="ARBA00001947"/>
    </source>
</evidence>
<dbReference type="Pfam" id="PF24827">
    <property type="entry name" value="AstE_AspA_cat"/>
    <property type="match status" value="1"/>
</dbReference>
<evidence type="ECO:0000256" key="2">
    <source>
        <dbReference type="ARBA" id="ARBA00022723"/>
    </source>
</evidence>
<dbReference type="GO" id="GO:0016788">
    <property type="term" value="F:hydrolase activity, acting on ester bonds"/>
    <property type="evidence" value="ECO:0007669"/>
    <property type="project" value="InterPro"/>
</dbReference>
<dbReference type="InterPro" id="IPR050178">
    <property type="entry name" value="AspA/AstE_fam"/>
</dbReference>
<evidence type="ECO:0000313" key="6">
    <source>
        <dbReference type="EMBL" id="RYC50590.1"/>
    </source>
</evidence>
<organism evidence="6 7">
    <name type="scientific">Flagellimonas olearia</name>
    <dbReference type="NCBI Taxonomy" id="552546"/>
    <lineage>
        <taxon>Bacteria</taxon>
        <taxon>Pseudomonadati</taxon>
        <taxon>Bacteroidota</taxon>
        <taxon>Flavobacteriia</taxon>
        <taxon>Flavobacteriales</taxon>
        <taxon>Flavobacteriaceae</taxon>
        <taxon>Flagellimonas</taxon>
    </lineage>
</organism>
<dbReference type="InterPro" id="IPR055438">
    <property type="entry name" value="AstE_AspA_cat"/>
</dbReference>
<evidence type="ECO:0000256" key="3">
    <source>
        <dbReference type="ARBA" id="ARBA00022801"/>
    </source>
</evidence>
<evidence type="ECO:0000256" key="4">
    <source>
        <dbReference type="ARBA" id="ARBA00022833"/>
    </source>
</evidence>
<name>A0A444VIN1_9FLAO</name>
<evidence type="ECO:0000313" key="7">
    <source>
        <dbReference type="Proteomes" id="UP000290261"/>
    </source>
</evidence>
<dbReference type="GO" id="GO:0046872">
    <property type="term" value="F:metal ion binding"/>
    <property type="evidence" value="ECO:0007669"/>
    <property type="project" value="UniProtKB-KW"/>
</dbReference>
<gene>
    <name evidence="6" type="ORF">DN53_18355</name>
</gene>
<dbReference type="AlphaFoldDB" id="A0A444VIN1"/>
<evidence type="ECO:0000259" key="5">
    <source>
        <dbReference type="Pfam" id="PF24827"/>
    </source>
</evidence>
<keyword evidence="4" id="KW-0862">Zinc</keyword>
<keyword evidence="7" id="KW-1185">Reference proteome</keyword>
<reference evidence="6 7" key="1">
    <citation type="submission" date="2014-04" db="EMBL/GenBank/DDBJ databases">
        <title>Whole genome of Muricauda olearia.</title>
        <authorList>
            <person name="Zhang X.-H."/>
            <person name="Tang K."/>
        </authorList>
    </citation>
    <scope>NUCLEOTIDE SEQUENCE [LARGE SCALE GENOMIC DNA]</scope>
    <source>
        <strain evidence="6 7">Th120</strain>
    </source>
</reference>
<comment type="caution">
    <text evidence="6">The sequence shown here is derived from an EMBL/GenBank/DDBJ whole genome shotgun (WGS) entry which is preliminary data.</text>
</comment>
<keyword evidence="3" id="KW-0378">Hydrolase</keyword>
<dbReference type="GO" id="GO:0005829">
    <property type="term" value="C:cytosol"/>
    <property type="evidence" value="ECO:0007669"/>
    <property type="project" value="TreeGrafter"/>
</dbReference>
<dbReference type="PANTHER" id="PTHR15162:SF7">
    <property type="entry name" value="SUCCINYLGLUTAMATE DESUCCINYLASE"/>
    <property type="match status" value="1"/>
</dbReference>
<dbReference type="EMBL" id="JJMP01000009">
    <property type="protein sequence ID" value="RYC50590.1"/>
    <property type="molecule type" value="Genomic_DNA"/>
</dbReference>
<proteinExistence type="predicted"/>
<comment type="cofactor">
    <cofactor evidence="1">
        <name>Zn(2+)</name>
        <dbReference type="ChEBI" id="CHEBI:29105"/>
    </cofactor>
</comment>
<dbReference type="Gene3D" id="3.40.630.10">
    <property type="entry name" value="Zn peptidases"/>
    <property type="match status" value="1"/>
</dbReference>
<keyword evidence="2" id="KW-0479">Metal-binding</keyword>
<sequence length="401" mass="46044">MSKAIAYSEALGQTLEVERIMDHIKGMESGPTVVFFGGIHGNEPAGVFALKEVLDEIKAQKIKVNGEIYAIAGNLGALGKNVRFQKEDLNRIWTPERMDGSFSDVAECSDEEKELLEIRKVLFRILEEGKPPFYFMDLHTTSSDTTPFMVLNDSLLNRNYAANYPLPIILGIEEYLEGALLSYINELGYVSLGFESGQHNDIKAIRNHADFIRFSLYLTSSVQASEKERTDLFNHIKQTSGTVAQRFYEIYHEHKIAPGDNFKMYPGFINFQHIPKGEPIAVYNGEIVKAKGQKRIFMPLYQDQGSEGFYFIRVIPKIWLQISRELRRFKVDHLLAKLPGVQWKSDQKDILVVDQRVARFMARAFFHLLGYRARKFNEDHLVVKSRERASKTKAYKNAPWF</sequence>
<dbReference type="PANTHER" id="PTHR15162">
    <property type="entry name" value="ASPARTOACYLASE"/>
    <property type="match status" value="1"/>
</dbReference>
<feature type="domain" description="Succinylglutamate desuccinylase/Aspartoacylase catalytic" evidence="5">
    <location>
        <begin position="30"/>
        <end position="151"/>
    </location>
</feature>
<dbReference type="SUPFAM" id="SSF53187">
    <property type="entry name" value="Zn-dependent exopeptidases"/>
    <property type="match status" value="1"/>
</dbReference>